<evidence type="ECO:0000256" key="1">
    <source>
        <dbReference type="SAM" id="MobiDB-lite"/>
    </source>
</evidence>
<comment type="caution">
    <text evidence="2">The sequence shown here is derived from an EMBL/GenBank/DDBJ whole genome shotgun (WGS) entry which is preliminary data.</text>
</comment>
<evidence type="ECO:0000313" key="3">
    <source>
        <dbReference type="Proteomes" id="UP001249851"/>
    </source>
</evidence>
<feature type="region of interest" description="Disordered" evidence="1">
    <location>
        <begin position="39"/>
        <end position="84"/>
    </location>
</feature>
<dbReference type="PANTHER" id="PTHR34239:SF2">
    <property type="entry name" value="TRANSPOSABLE ELEMENT P TRANSPOSASE_THAP9 CONSERVED DOMAIN-CONTAINING PROTEIN"/>
    <property type="match status" value="1"/>
</dbReference>
<evidence type="ECO:0000313" key="2">
    <source>
        <dbReference type="EMBL" id="KAK2560970.1"/>
    </source>
</evidence>
<sequence length="172" mass="18977">MLPRPSPSPVLPKILHYRAAGSLEVQASMGCKPDYADFEYVESESEGPQNQVNPEANTDTAGATKIDNFIQPEPSDLEEGSSSDSFKTLAEEFSVAKKTAPAIDSSLAEIVKSLLLEKLPKDKLAEVQNKYLRPENCTNLVAPKINKQVWQQLRQETRSNDSAFQKAQSLLL</sequence>
<dbReference type="AlphaFoldDB" id="A0AAD9QGQ4"/>
<dbReference type="PANTHER" id="PTHR34239">
    <property type="entry name" value="APPLE DOMAIN-CONTAINING PROTEIN"/>
    <property type="match status" value="1"/>
</dbReference>
<protein>
    <submittedName>
        <fullName evidence="2">Uncharacterized protein</fullName>
    </submittedName>
</protein>
<proteinExistence type="predicted"/>
<dbReference type="EMBL" id="JARQWQ010000034">
    <property type="protein sequence ID" value="KAK2560970.1"/>
    <property type="molecule type" value="Genomic_DNA"/>
</dbReference>
<reference evidence="2" key="2">
    <citation type="journal article" date="2023" name="Science">
        <title>Genomic signatures of disease resistance in endangered staghorn corals.</title>
        <authorList>
            <person name="Vollmer S.V."/>
            <person name="Selwyn J.D."/>
            <person name="Despard B.A."/>
            <person name="Roesel C.L."/>
        </authorList>
    </citation>
    <scope>NUCLEOTIDE SEQUENCE</scope>
    <source>
        <strain evidence="2">K2</strain>
    </source>
</reference>
<accession>A0AAD9QGQ4</accession>
<organism evidence="2 3">
    <name type="scientific">Acropora cervicornis</name>
    <name type="common">Staghorn coral</name>
    <dbReference type="NCBI Taxonomy" id="6130"/>
    <lineage>
        <taxon>Eukaryota</taxon>
        <taxon>Metazoa</taxon>
        <taxon>Cnidaria</taxon>
        <taxon>Anthozoa</taxon>
        <taxon>Hexacorallia</taxon>
        <taxon>Scleractinia</taxon>
        <taxon>Astrocoeniina</taxon>
        <taxon>Acroporidae</taxon>
        <taxon>Acropora</taxon>
    </lineage>
</organism>
<gene>
    <name evidence="2" type="ORF">P5673_016093</name>
</gene>
<reference evidence="2" key="1">
    <citation type="journal article" date="2023" name="G3 (Bethesda)">
        <title>Whole genome assembly and annotation of the endangered Caribbean coral Acropora cervicornis.</title>
        <authorList>
            <person name="Selwyn J.D."/>
            <person name="Vollmer S.V."/>
        </authorList>
    </citation>
    <scope>NUCLEOTIDE SEQUENCE</scope>
    <source>
        <strain evidence="2">K2</strain>
    </source>
</reference>
<dbReference type="Proteomes" id="UP001249851">
    <property type="component" value="Unassembled WGS sequence"/>
</dbReference>
<feature type="compositionally biased region" description="Polar residues" evidence="1">
    <location>
        <begin position="46"/>
        <end position="61"/>
    </location>
</feature>
<keyword evidence="3" id="KW-1185">Reference proteome</keyword>
<name>A0AAD9QGQ4_ACRCE</name>